<dbReference type="PANTHER" id="PTHR10937">
    <property type="entry name" value="GLUCOSAMINE--FRUCTOSE-6-PHOSPHATE AMINOTRANSFERASE, ISOMERIZING"/>
    <property type="match status" value="1"/>
</dbReference>
<dbReference type="HAMAP" id="MF_00164">
    <property type="entry name" value="GlmS"/>
    <property type="match status" value="1"/>
</dbReference>
<comment type="subunit">
    <text evidence="9">Homodimer.</text>
</comment>
<dbReference type="EC" id="2.6.1.16" evidence="2 9"/>
<dbReference type="InterPro" id="IPR029055">
    <property type="entry name" value="Ntn_hydrolases_N"/>
</dbReference>
<keyword evidence="9" id="KW-0963">Cytoplasm</keyword>
<sequence>MCGIIGYLGYRKASEVLLKGLKRLEYRGYDSCGIGVVDNGNLIVKKGVGSIEEVSKSENFLEVEGNIGIGHSRWATHGGITRENAHPHTDCKGDLAVVHNGIISNYRELKEELVKRGHIFKSQTDTEVVPHLIEEEIKRINKPYISQEDYINAVKRALKRLEGTYALLILNRNFPDLLLGVRNENPLLLGVKEEECFLGSDISAFLEWTKDAVLLEEGDMVILQRAGDRVSYSIYNIREERDVTNNREKVTVNWDIETAEKGGYEHFMLKEIMEEPEVIKNSAKVSKEEIEELAKCIRDYSKVYILGMGSSLHAGMVGEYWFSKLNKLVIPCDASEFLVKGIVDEDTLVIGITQSGETYDTIRALKYAKSKGAKTATIVNVLGSTATRISDITVMMGAGIEISVCATKTYLAQLMILYRLFIEYGKIVNRDMNIFEREIEKIPQYIQEIIGNRDNIKKVSESLKAKNYLFISKGINLPNALEGALKFKEITYLHAEGMSSGFLKHGTISLIDENMDTVALVPPSSSDLFRSVVSNIEEIKAREGKVVAISPVDIEVVDHLIEIPEVLEEVSPFLYAPVCQLLAYYKAVELGRDVDKPRGLAKSVTVE</sequence>
<evidence type="ECO:0000256" key="7">
    <source>
        <dbReference type="ARBA" id="ARBA00022962"/>
    </source>
</evidence>
<evidence type="ECO:0000313" key="13">
    <source>
        <dbReference type="EMBL" id="HIP90979.1"/>
    </source>
</evidence>
<feature type="domain" description="SIS" evidence="11">
    <location>
        <begin position="293"/>
        <end position="430"/>
    </location>
</feature>
<feature type="initiator methionine" description="Removed" evidence="9">
    <location>
        <position position="1"/>
    </location>
</feature>
<feature type="active site" description="Nucleophile; for GATase activity" evidence="9">
    <location>
        <position position="2"/>
    </location>
</feature>
<evidence type="ECO:0000256" key="2">
    <source>
        <dbReference type="ARBA" id="ARBA00012916"/>
    </source>
</evidence>
<dbReference type="InterPro" id="IPR046348">
    <property type="entry name" value="SIS_dom_sf"/>
</dbReference>
<dbReference type="GO" id="GO:0004360">
    <property type="term" value="F:glutamine-fructose-6-phosphate transaminase (isomerizing) activity"/>
    <property type="evidence" value="ECO:0007669"/>
    <property type="project" value="UniProtKB-UniRule"/>
</dbReference>
<reference evidence="13" key="1">
    <citation type="journal article" date="2020" name="ISME J.">
        <title>Gammaproteobacteria mediating utilization of methyl-, sulfur- and petroleum organic compounds in deep ocean hydrothermal plumes.</title>
        <authorList>
            <person name="Zhou Z."/>
            <person name="Liu Y."/>
            <person name="Pan J."/>
            <person name="Cron B.R."/>
            <person name="Toner B.M."/>
            <person name="Anantharaman K."/>
            <person name="Breier J.A."/>
            <person name="Dick G.J."/>
            <person name="Li M."/>
        </authorList>
    </citation>
    <scope>NUCLEOTIDE SEQUENCE</scope>
    <source>
        <strain evidence="12">SZUA-1453</strain>
        <strain evidence="13">SZUA-1471</strain>
    </source>
</reference>
<evidence type="ECO:0000256" key="6">
    <source>
        <dbReference type="ARBA" id="ARBA00022737"/>
    </source>
</evidence>
<dbReference type="NCBIfam" id="TIGR01135">
    <property type="entry name" value="glmS"/>
    <property type="match status" value="1"/>
</dbReference>
<keyword evidence="7" id="KW-0315">Glutamine amidotransferase</keyword>
<dbReference type="GO" id="GO:0006487">
    <property type="term" value="P:protein N-linked glycosylation"/>
    <property type="evidence" value="ECO:0007669"/>
    <property type="project" value="TreeGrafter"/>
</dbReference>
<dbReference type="PROSITE" id="PS51464">
    <property type="entry name" value="SIS"/>
    <property type="match status" value="2"/>
</dbReference>
<dbReference type="InterPro" id="IPR035466">
    <property type="entry name" value="GlmS/AgaS_SIS"/>
</dbReference>
<evidence type="ECO:0000313" key="12">
    <source>
        <dbReference type="EMBL" id="HIP84326.1"/>
    </source>
</evidence>
<dbReference type="GO" id="GO:0005737">
    <property type="term" value="C:cytoplasm"/>
    <property type="evidence" value="ECO:0007669"/>
    <property type="project" value="UniProtKB-SubCell"/>
</dbReference>
<dbReference type="InterPro" id="IPR005855">
    <property type="entry name" value="GFAT"/>
</dbReference>
<keyword evidence="4 9" id="KW-0032">Aminotransferase</keyword>
<keyword evidence="5 9" id="KW-0808">Transferase</keyword>
<dbReference type="SUPFAM" id="SSF56235">
    <property type="entry name" value="N-terminal nucleophile aminohydrolases (Ntn hydrolases)"/>
    <property type="match status" value="1"/>
</dbReference>
<keyword evidence="6" id="KW-0677">Repeat</keyword>
<dbReference type="Proteomes" id="UP000643554">
    <property type="component" value="Unassembled WGS sequence"/>
</dbReference>
<dbReference type="NCBIfam" id="NF001484">
    <property type="entry name" value="PRK00331.1"/>
    <property type="match status" value="1"/>
</dbReference>
<dbReference type="GO" id="GO:0006047">
    <property type="term" value="P:UDP-N-acetylglucosamine metabolic process"/>
    <property type="evidence" value="ECO:0007669"/>
    <property type="project" value="TreeGrafter"/>
</dbReference>
<dbReference type="SUPFAM" id="SSF53697">
    <property type="entry name" value="SIS domain"/>
    <property type="match status" value="1"/>
</dbReference>
<evidence type="ECO:0000313" key="14">
    <source>
        <dbReference type="Proteomes" id="UP000618343"/>
    </source>
</evidence>
<dbReference type="PROSITE" id="PS51278">
    <property type="entry name" value="GATASE_TYPE_2"/>
    <property type="match status" value="1"/>
</dbReference>
<dbReference type="FunFam" id="3.60.20.10:FF:000006">
    <property type="entry name" value="Glutamine--fructose-6-phosphate aminotransferase [isomerizing]"/>
    <property type="match status" value="1"/>
</dbReference>
<dbReference type="EMBL" id="DQUO01000014">
    <property type="protein sequence ID" value="HIP90979.1"/>
    <property type="molecule type" value="Genomic_DNA"/>
</dbReference>
<evidence type="ECO:0000256" key="1">
    <source>
        <dbReference type="ARBA" id="ARBA00001031"/>
    </source>
</evidence>
<evidence type="ECO:0000256" key="8">
    <source>
        <dbReference type="ARBA" id="ARBA00055466"/>
    </source>
</evidence>
<comment type="caution">
    <text evidence="13">The sequence shown here is derived from an EMBL/GenBank/DDBJ whole genome shotgun (WGS) entry which is preliminary data.</text>
</comment>
<dbReference type="Gene3D" id="3.60.20.10">
    <property type="entry name" value="Glutamine Phosphoribosylpyrophosphate, subunit 1, domain 1"/>
    <property type="match status" value="1"/>
</dbReference>
<dbReference type="InterPro" id="IPR001347">
    <property type="entry name" value="SIS_dom"/>
</dbReference>
<dbReference type="CDD" id="cd05009">
    <property type="entry name" value="SIS_GlmS_GlmD_2"/>
    <property type="match status" value="1"/>
</dbReference>
<evidence type="ECO:0000256" key="9">
    <source>
        <dbReference type="HAMAP-Rule" id="MF_00164"/>
    </source>
</evidence>
<protein>
    <recommendedName>
        <fullName evidence="3 9">Glutamine--fructose-6-phosphate aminotransferase [isomerizing]</fullName>
        <ecNumber evidence="2 9">2.6.1.16</ecNumber>
    </recommendedName>
    <alternativeName>
        <fullName evidence="9">D-fructose-6-phosphate amidotransferase</fullName>
    </alternativeName>
    <alternativeName>
        <fullName evidence="9">GFAT</fullName>
    </alternativeName>
    <alternativeName>
        <fullName evidence="9">Glucosamine-6-phosphate synthase</fullName>
    </alternativeName>
    <alternativeName>
        <fullName evidence="9">Hexosephosphate aminotransferase</fullName>
    </alternativeName>
    <alternativeName>
        <fullName evidence="9">L-glutamine--D-fructose-6-phosphate amidotransferase</fullName>
    </alternativeName>
</protein>
<evidence type="ECO:0000256" key="3">
    <source>
        <dbReference type="ARBA" id="ARBA00016090"/>
    </source>
</evidence>
<feature type="domain" description="SIS" evidence="11">
    <location>
        <begin position="459"/>
        <end position="597"/>
    </location>
</feature>
<dbReference type="CDD" id="cd05008">
    <property type="entry name" value="SIS_GlmS_GlmD_1"/>
    <property type="match status" value="1"/>
</dbReference>
<organism evidence="13 14">
    <name type="scientific">Methanothermococcus okinawensis</name>
    <dbReference type="NCBI Taxonomy" id="155863"/>
    <lineage>
        <taxon>Archaea</taxon>
        <taxon>Methanobacteriati</taxon>
        <taxon>Methanobacteriota</taxon>
        <taxon>Methanomada group</taxon>
        <taxon>Methanococci</taxon>
        <taxon>Methanococcales</taxon>
        <taxon>Methanococcaceae</taxon>
        <taxon>Methanothermococcus</taxon>
    </lineage>
</organism>
<dbReference type="GO" id="GO:0006002">
    <property type="term" value="P:fructose 6-phosphate metabolic process"/>
    <property type="evidence" value="ECO:0007669"/>
    <property type="project" value="TreeGrafter"/>
</dbReference>
<dbReference type="AlphaFoldDB" id="A0A833E4W2"/>
<dbReference type="Pfam" id="PF13522">
    <property type="entry name" value="GATase_6"/>
    <property type="match status" value="1"/>
</dbReference>
<dbReference type="Pfam" id="PF01380">
    <property type="entry name" value="SIS"/>
    <property type="match status" value="2"/>
</dbReference>
<dbReference type="Gene3D" id="3.40.50.10490">
    <property type="entry name" value="Glucose-6-phosphate isomerase like protein, domain 1"/>
    <property type="match status" value="2"/>
</dbReference>
<evidence type="ECO:0000259" key="10">
    <source>
        <dbReference type="PROSITE" id="PS51278"/>
    </source>
</evidence>
<dbReference type="InterPro" id="IPR035490">
    <property type="entry name" value="GlmS/FrlB_SIS"/>
</dbReference>
<dbReference type="Proteomes" id="UP000618343">
    <property type="component" value="Unassembled WGS sequence"/>
</dbReference>
<name>A0A833E4W2_9EURY</name>
<dbReference type="InterPro" id="IPR017932">
    <property type="entry name" value="GATase_2_dom"/>
</dbReference>
<evidence type="ECO:0000259" key="11">
    <source>
        <dbReference type="PROSITE" id="PS51464"/>
    </source>
</evidence>
<gene>
    <name evidence="9 13" type="primary">glmS</name>
    <name evidence="12" type="ORF">EYH15_02410</name>
    <name evidence="13" type="ORF">EYH21_01585</name>
</gene>
<dbReference type="PANTHER" id="PTHR10937:SF0">
    <property type="entry name" value="GLUTAMINE--FRUCTOSE-6-PHOSPHATE TRANSAMINASE (ISOMERIZING)"/>
    <property type="match status" value="1"/>
</dbReference>
<proteinExistence type="inferred from homology"/>
<comment type="subcellular location">
    <subcellularLocation>
        <location evidence="9">Cytoplasm</location>
    </subcellularLocation>
</comment>
<evidence type="ECO:0000256" key="4">
    <source>
        <dbReference type="ARBA" id="ARBA00022576"/>
    </source>
</evidence>
<comment type="catalytic activity">
    <reaction evidence="1 9">
        <text>D-fructose 6-phosphate + L-glutamine = D-glucosamine 6-phosphate + L-glutamate</text>
        <dbReference type="Rhea" id="RHEA:13237"/>
        <dbReference type="ChEBI" id="CHEBI:29985"/>
        <dbReference type="ChEBI" id="CHEBI:58359"/>
        <dbReference type="ChEBI" id="CHEBI:58725"/>
        <dbReference type="ChEBI" id="CHEBI:61527"/>
        <dbReference type="EC" id="2.6.1.16"/>
    </reaction>
</comment>
<evidence type="ECO:0000256" key="5">
    <source>
        <dbReference type="ARBA" id="ARBA00022679"/>
    </source>
</evidence>
<feature type="active site" description="For Fru-6P isomerization activity" evidence="9">
    <location>
        <position position="602"/>
    </location>
</feature>
<dbReference type="InterPro" id="IPR047084">
    <property type="entry name" value="GFAT_N"/>
</dbReference>
<dbReference type="GO" id="GO:0097367">
    <property type="term" value="F:carbohydrate derivative binding"/>
    <property type="evidence" value="ECO:0007669"/>
    <property type="project" value="InterPro"/>
</dbReference>
<feature type="domain" description="Glutamine amidotransferase type-2" evidence="10">
    <location>
        <begin position="2"/>
        <end position="226"/>
    </location>
</feature>
<dbReference type="EMBL" id="DQUI01000043">
    <property type="protein sequence ID" value="HIP84326.1"/>
    <property type="molecule type" value="Genomic_DNA"/>
</dbReference>
<dbReference type="CDD" id="cd00714">
    <property type="entry name" value="GFAT"/>
    <property type="match status" value="1"/>
</dbReference>
<comment type="function">
    <text evidence="8 9">Catalyzes the first step in hexosamine metabolism, converting fructose-6P into glucosamine-6P using glutamine as a nitrogen source.</text>
</comment>
<accession>A0A833E4W2</accession>
<dbReference type="GO" id="GO:0005975">
    <property type="term" value="P:carbohydrate metabolic process"/>
    <property type="evidence" value="ECO:0007669"/>
    <property type="project" value="UniProtKB-UniRule"/>
</dbReference>